<dbReference type="Proteomes" id="UP001314263">
    <property type="component" value="Unassembled WGS sequence"/>
</dbReference>
<dbReference type="EMBL" id="CAUYUE010000014">
    <property type="protein sequence ID" value="CAK0786283.1"/>
    <property type="molecule type" value="Genomic_DNA"/>
</dbReference>
<feature type="transmembrane region" description="Helical" evidence="6">
    <location>
        <begin position="327"/>
        <end position="349"/>
    </location>
</feature>
<feature type="transmembrane region" description="Helical" evidence="6">
    <location>
        <begin position="205"/>
        <end position="225"/>
    </location>
</feature>
<accession>A0AAV1IK58</accession>
<feature type="transmembrane region" description="Helical" evidence="6">
    <location>
        <begin position="370"/>
        <end position="392"/>
    </location>
</feature>
<protein>
    <recommendedName>
        <fullName evidence="7">Cationic amino acid transporter C-terminal domain-containing protein</fullName>
    </recommendedName>
</protein>
<feature type="transmembrane region" description="Helical" evidence="6">
    <location>
        <begin position="404"/>
        <end position="423"/>
    </location>
</feature>
<keyword evidence="9" id="KW-1185">Reference proteome</keyword>
<keyword evidence="5 6" id="KW-0472">Membrane</keyword>
<feature type="transmembrane region" description="Helical" evidence="6">
    <location>
        <begin position="120"/>
        <end position="142"/>
    </location>
</feature>
<evidence type="ECO:0000259" key="7">
    <source>
        <dbReference type="Pfam" id="PF13906"/>
    </source>
</evidence>
<evidence type="ECO:0000256" key="6">
    <source>
        <dbReference type="SAM" id="Phobius"/>
    </source>
</evidence>
<organism evidence="8 9">
    <name type="scientific">Coccomyxa viridis</name>
    <dbReference type="NCBI Taxonomy" id="1274662"/>
    <lineage>
        <taxon>Eukaryota</taxon>
        <taxon>Viridiplantae</taxon>
        <taxon>Chlorophyta</taxon>
        <taxon>core chlorophytes</taxon>
        <taxon>Trebouxiophyceae</taxon>
        <taxon>Trebouxiophyceae incertae sedis</taxon>
        <taxon>Coccomyxaceae</taxon>
        <taxon>Coccomyxa</taxon>
    </lineage>
</organism>
<feature type="transmembrane region" description="Helical" evidence="6">
    <location>
        <begin position="435"/>
        <end position="455"/>
    </location>
</feature>
<dbReference type="AlphaFoldDB" id="A0AAV1IK58"/>
<dbReference type="GO" id="GO:0015171">
    <property type="term" value="F:amino acid transmembrane transporter activity"/>
    <property type="evidence" value="ECO:0007669"/>
    <property type="project" value="TreeGrafter"/>
</dbReference>
<feature type="transmembrane region" description="Helical" evidence="6">
    <location>
        <begin position="493"/>
        <end position="513"/>
    </location>
</feature>
<evidence type="ECO:0000256" key="3">
    <source>
        <dbReference type="ARBA" id="ARBA00022692"/>
    </source>
</evidence>
<feature type="transmembrane region" description="Helical" evidence="6">
    <location>
        <begin position="245"/>
        <end position="266"/>
    </location>
</feature>
<proteinExistence type="inferred from homology"/>
<keyword evidence="3 6" id="KW-0812">Transmembrane</keyword>
<dbReference type="InterPro" id="IPR029485">
    <property type="entry name" value="CAT_C"/>
</dbReference>
<feature type="transmembrane region" description="Helical" evidence="6">
    <location>
        <begin position="88"/>
        <end position="108"/>
    </location>
</feature>
<evidence type="ECO:0000313" key="8">
    <source>
        <dbReference type="EMBL" id="CAK0786283.1"/>
    </source>
</evidence>
<dbReference type="PANTHER" id="PTHR43243:SF41">
    <property type="entry name" value="CATIONIC AMINO ACID TRANSPORTER 7, CHLOROPLASTIC"/>
    <property type="match status" value="1"/>
</dbReference>
<dbReference type="Pfam" id="PF13906">
    <property type="entry name" value="AA_permease_C"/>
    <property type="match status" value="1"/>
</dbReference>
<feature type="transmembrane region" description="Helical" evidence="6">
    <location>
        <begin position="58"/>
        <end position="76"/>
    </location>
</feature>
<feature type="transmembrane region" description="Helical" evidence="6">
    <location>
        <begin position="519"/>
        <end position="539"/>
    </location>
</feature>
<evidence type="ECO:0000313" key="9">
    <source>
        <dbReference type="Proteomes" id="UP001314263"/>
    </source>
</evidence>
<evidence type="ECO:0000256" key="1">
    <source>
        <dbReference type="ARBA" id="ARBA00004141"/>
    </source>
</evidence>
<comment type="caution">
    <text evidence="8">The sequence shown here is derived from an EMBL/GenBank/DDBJ whole genome shotgun (WGS) entry which is preliminary data.</text>
</comment>
<evidence type="ECO:0000256" key="2">
    <source>
        <dbReference type="ARBA" id="ARBA00008572"/>
    </source>
</evidence>
<feature type="transmembrane region" description="Helical" evidence="6">
    <location>
        <begin position="179"/>
        <end position="198"/>
    </location>
</feature>
<name>A0AAV1IK58_9CHLO</name>
<evidence type="ECO:0000256" key="4">
    <source>
        <dbReference type="ARBA" id="ARBA00022989"/>
    </source>
</evidence>
<gene>
    <name evidence="8" type="ORF">CVIRNUC_009496</name>
</gene>
<dbReference type="Pfam" id="PF13520">
    <property type="entry name" value="AA_permease_2"/>
    <property type="match status" value="1"/>
</dbReference>
<dbReference type="PANTHER" id="PTHR43243">
    <property type="entry name" value="INNER MEMBRANE TRANSPORTER YGJI-RELATED"/>
    <property type="match status" value="1"/>
</dbReference>
<feature type="transmembrane region" description="Helical" evidence="6">
    <location>
        <begin position="278"/>
        <end position="307"/>
    </location>
</feature>
<dbReference type="Gene3D" id="1.20.1740.10">
    <property type="entry name" value="Amino acid/polyamine transporter I"/>
    <property type="match status" value="1"/>
</dbReference>
<comment type="subcellular location">
    <subcellularLocation>
        <location evidence="1">Membrane</location>
        <topology evidence="1">Multi-pass membrane protein</topology>
    </subcellularLocation>
</comment>
<sequence length="595" mass="63290">MSPPLWSRAVGDFDGSYSRALRSSLASNYSFKPRSLIDEERDRTEGGGKNLRRTLNGFQLICLGVGNIVGAGIFVTTGRVAHNQAGPAVIVSYLIAAVSALLSALCYAEFATEIPIAGGAMSYTSITGGPLLGWLVGTNLIIPHIVGNSGVLRNFSAYFAQLIDVQNTTDLQVHTEGGLALDFLAFGLSLALTALLILGTHETSLFNLVVTVIHVLGILFVIVAGMTQAQPSFVHPFAPFGIRGIFDGATTAFFAFIGADALANTAEEVINPKKDLPVGLLGSLGVVTVLYVLMAATIVLIVPYTLIDPKAAFAAAFQMTGLPWAKYIVAAAALMGILTGPLIGFYAGARIIYVLGRERLLPPVFSQMSARFGTPVVATAVQGVVVAFVTLFTPFEYLADATSISTLFSFFLVATSLLWRRYYGQGGAEMGASPWLPAAHIVWLLISSIGLSLWYQQHGHWGGLVGFGAAALASVVSLQSFVKQTHRPGQGSFAAWVPWVPAASIVLNVFLLGSVSETAWARFGIWIAATLVVFFLYSLPSSYAHSRSRLPASGHVGSHEEHVEDTYGDTTAVVRHKQGAESDNVLEHPLLASDR</sequence>
<keyword evidence="4 6" id="KW-1133">Transmembrane helix</keyword>
<feature type="transmembrane region" description="Helical" evidence="6">
    <location>
        <begin position="461"/>
        <end position="481"/>
    </location>
</feature>
<reference evidence="8 9" key="1">
    <citation type="submission" date="2023-10" db="EMBL/GenBank/DDBJ databases">
        <authorList>
            <person name="Maclean D."/>
            <person name="Macfadyen A."/>
        </authorList>
    </citation>
    <scope>NUCLEOTIDE SEQUENCE [LARGE SCALE GENOMIC DNA]</scope>
</reference>
<dbReference type="InterPro" id="IPR002293">
    <property type="entry name" value="AA/rel_permease1"/>
</dbReference>
<dbReference type="GO" id="GO:0005886">
    <property type="term" value="C:plasma membrane"/>
    <property type="evidence" value="ECO:0007669"/>
    <property type="project" value="TreeGrafter"/>
</dbReference>
<comment type="similarity">
    <text evidence="2">Belongs to the amino acid-polyamine-organocation (APC) superfamily. Cationic amino acid transporter (CAT) (TC 2.A.3.3) family.</text>
</comment>
<evidence type="ECO:0000256" key="5">
    <source>
        <dbReference type="ARBA" id="ARBA00023136"/>
    </source>
</evidence>
<feature type="domain" description="Cationic amino acid transporter C-terminal" evidence="7">
    <location>
        <begin position="496"/>
        <end position="539"/>
    </location>
</feature>